<reference evidence="2 3" key="1">
    <citation type="submission" date="2018-11" db="EMBL/GenBank/DDBJ databases">
        <authorList>
            <consortium name="Pathogen Informatics"/>
        </authorList>
    </citation>
    <scope>NUCLEOTIDE SEQUENCE [LARGE SCALE GENOMIC DNA]</scope>
</reference>
<feature type="region of interest" description="Disordered" evidence="1">
    <location>
        <begin position="106"/>
        <end position="158"/>
    </location>
</feature>
<proteinExistence type="predicted"/>
<evidence type="ECO:0000256" key="1">
    <source>
        <dbReference type="SAM" id="MobiDB-lite"/>
    </source>
</evidence>
<protein>
    <submittedName>
        <fullName evidence="2">Uncharacterized protein</fullName>
    </submittedName>
</protein>
<gene>
    <name evidence="2" type="ORF">GPUH_LOCUS15303</name>
</gene>
<dbReference type="AlphaFoldDB" id="A0A3P7Q1B1"/>
<accession>A0A3P7Q1B1</accession>
<evidence type="ECO:0000313" key="3">
    <source>
        <dbReference type="Proteomes" id="UP000271098"/>
    </source>
</evidence>
<name>A0A3P7Q1B1_9BILA</name>
<dbReference type="EMBL" id="UYRT01082275">
    <property type="protein sequence ID" value="VDN25742.1"/>
    <property type="molecule type" value="Genomic_DNA"/>
</dbReference>
<feature type="region of interest" description="Disordered" evidence="1">
    <location>
        <begin position="176"/>
        <end position="212"/>
    </location>
</feature>
<dbReference type="Proteomes" id="UP000271098">
    <property type="component" value="Unassembled WGS sequence"/>
</dbReference>
<organism evidence="2 3">
    <name type="scientific">Gongylonema pulchrum</name>
    <dbReference type="NCBI Taxonomy" id="637853"/>
    <lineage>
        <taxon>Eukaryota</taxon>
        <taxon>Metazoa</taxon>
        <taxon>Ecdysozoa</taxon>
        <taxon>Nematoda</taxon>
        <taxon>Chromadorea</taxon>
        <taxon>Rhabditida</taxon>
        <taxon>Spirurina</taxon>
        <taxon>Spiruromorpha</taxon>
        <taxon>Spiruroidea</taxon>
        <taxon>Gongylonematidae</taxon>
        <taxon>Gongylonema</taxon>
    </lineage>
</organism>
<sequence length="382" mass="42360">MASTEQKLQEELHVEQAVQDIVRLIKQDARTALLIVQLLRRYQLERSQAVTAATQVDDDHHCEAEVQHSAHISSNSQELVPVGKSQQCISSMDAPMESVQSTLQQKANDTTVEEDEPQPCTQITLPLPKPKSRKKNSVTRTNTKSDNTDTQEKASGHVDMEEIFKRVLENASKALAESSAEKRLKSCTESSSSRAPEHFQIEKTTASCSERQEQRSCLVDENSSSTTATLPSCEQLMQPFVSNTPPATTYNVSQGMETDLVNGHYEERVEVLEEGAVDAPQSFQYSKNQAFDDLMDVLRDDQAGIGDSKTNVPDFEAATIYGSDELATLLGDDWFQHDCAMSDSQTAERYIACTNLAMDWLDMMLPCSVHGDTDTGVIDSIR</sequence>
<keyword evidence="3" id="KW-1185">Reference proteome</keyword>
<evidence type="ECO:0000313" key="2">
    <source>
        <dbReference type="EMBL" id="VDN25742.1"/>
    </source>
</evidence>
<dbReference type="OrthoDB" id="197676at2759"/>
<feature type="compositionally biased region" description="Basic and acidic residues" evidence="1">
    <location>
        <begin position="146"/>
        <end position="158"/>
    </location>
</feature>